<dbReference type="PANTHER" id="PTHR43308:SF5">
    <property type="entry name" value="S-LAYER PROTEIN _ PEPTIDOGLYCAN ENDO-BETA-N-ACETYLGLUCOSAMINIDASE"/>
    <property type="match status" value="1"/>
</dbReference>
<dbReference type="InterPro" id="IPR034007">
    <property type="entry name" value="CTLD_bac"/>
</dbReference>
<dbReference type="Gene3D" id="1.20.1270.70">
    <property type="entry name" value="Designed single chain three-helix bundle"/>
    <property type="match status" value="2"/>
</dbReference>
<dbReference type="RefSeq" id="WP_264987717.1">
    <property type="nucleotide sequence ID" value="NZ_BRZA01000001.1"/>
</dbReference>
<feature type="domain" description="SLH" evidence="4">
    <location>
        <begin position="981"/>
        <end position="1040"/>
    </location>
</feature>
<dbReference type="InterPro" id="IPR016187">
    <property type="entry name" value="CTDL_fold"/>
</dbReference>
<feature type="domain" description="SLH" evidence="4">
    <location>
        <begin position="918"/>
        <end position="980"/>
    </location>
</feature>
<dbReference type="CDD" id="cd03603">
    <property type="entry name" value="CLECT_VCBS"/>
    <property type="match status" value="1"/>
</dbReference>
<feature type="signal peptide" evidence="2">
    <location>
        <begin position="1"/>
        <end position="37"/>
    </location>
</feature>
<proteinExistence type="predicted"/>
<dbReference type="InterPro" id="IPR044016">
    <property type="entry name" value="Big_13"/>
</dbReference>
<reference evidence="5" key="1">
    <citation type="submission" date="2022-08" db="EMBL/GenBank/DDBJ databases">
        <title>Draft genome sequence of Lysinibacillus sp. strain KH24.</title>
        <authorList>
            <person name="Kanbe H."/>
            <person name="Itoh H."/>
        </authorList>
    </citation>
    <scope>NUCLEOTIDE SEQUENCE</scope>
    <source>
        <strain evidence="5">KH24</strain>
    </source>
</reference>
<evidence type="ECO:0008006" key="7">
    <source>
        <dbReference type="Google" id="ProtNLM"/>
    </source>
</evidence>
<organism evidence="5 6">
    <name type="scientific">Lysinibacillus piscis</name>
    <dbReference type="NCBI Taxonomy" id="2518931"/>
    <lineage>
        <taxon>Bacteria</taxon>
        <taxon>Bacillati</taxon>
        <taxon>Bacillota</taxon>
        <taxon>Bacilli</taxon>
        <taxon>Bacillales</taxon>
        <taxon>Bacillaceae</taxon>
        <taxon>Lysinibacillus</taxon>
    </lineage>
</organism>
<dbReference type="Pfam" id="PF00395">
    <property type="entry name" value="SLH"/>
    <property type="match status" value="3"/>
</dbReference>
<evidence type="ECO:0000313" key="5">
    <source>
        <dbReference type="EMBL" id="GLC88003.1"/>
    </source>
</evidence>
<evidence type="ECO:0000259" key="4">
    <source>
        <dbReference type="PROSITE" id="PS51272"/>
    </source>
</evidence>
<dbReference type="InterPro" id="IPR001119">
    <property type="entry name" value="SLH_dom"/>
</dbReference>
<dbReference type="Gene3D" id="3.10.100.10">
    <property type="entry name" value="Mannose-Binding Protein A, subunit A"/>
    <property type="match status" value="1"/>
</dbReference>
<evidence type="ECO:0000259" key="3">
    <source>
        <dbReference type="PROSITE" id="PS50041"/>
    </source>
</evidence>
<feature type="domain" description="SLH" evidence="4">
    <location>
        <begin position="1041"/>
        <end position="1104"/>
    </location>
</feature>
<dbReference type="InterPro" id="IPR001304">
    <property type="entry name" value="C-type_lectin-like"/>
</dbReference>
<sequence length="1141" mass="123702">MQNTKQSKWKRSFSAIAATLLIVSSLSFVGTTQQVQAAPPTTPALTTSSNATIATVIETANSVMVDADVTLDATVLTGYENDVNGAIITIDNFQTGDKLEFTNANGITGTFDATRGELTLSGTTTIANYQTALRNVKFSTTATDWTPRTITFNLGKALPYNGHFYDYVNSNLNWSAAKTEAEGKTYFGRKGYLATITDADENSIVARRAGNRTWIGAQDIKRSPINIPLNPPGDWRWVTGPEGLVDGGKGLKFYDNYYHLSGSPVLGMYTNWKWSEPNNSSGGTEYLGFIDGTNGQWNDFNETGNGTVAGYAIEYGGMSGDATFTLSASKTIVFMDKTALNNKVKTVTGQMPSIPALQEADYTATTWGPYKTALDMAQLVLANPVATQQEINDALLALQTNEANLVLNVPTTGIFNLATRTVMIPFNYAITNVGKNGFTVKHNNLAIDLNDIVNITVGASSKQLELELASTLDLSSDSQITVEYTAPLLANLIGPHSKAVGNFTVVMENPFSLALQITKPTELLQQGTPRISTATPIFGGTVALNTTPDAMTVVLTDAENTPIQGQAMVNSVAGEWTFTPMNVLADGAYTLTVQAVNNSQTATKIKAFTVLVADKTLLQQKIAEERNFTASVYTPASWLTYQAKLAEAKNVMNNPDATQFVVNEALTQLTLAQNALVIAPVVYPDLGPTLPRPTLPSLLPPTQRIPIPIGVDDKNSAKNKLLELLRTKQTNGDITDTVSLTEERTREALVEANTSGINTIRMFLPDDKDEVTRATVDVPLPSLQLLRNNSTSLEIISNNAQVMIPSTSLNGMQQGFNFQLKPLRTTLEQQMIETRAQAFVHETLPTSTVSVVGRPVVIETTMSQNPVTVTLPMQSALLSNNGAECIFIEHSDGENKIVQPEVTTLGNGLVGLSFVVDKFSTFTIIQIQEEVKSEGVTQDTHTAYIKGFQDGTFAPEQNVTRAQIATMIARILGYTDGSMEDIAPFKDIASTHYAAGAIAFVKEQGIMNGDMNGNFRAEENITRAQMATVVANFKELYVEENVAITFNDTKGHWAQWIIEANRIAGIINGRQDGSFAPDAPLTRAQAVVMMNRMFERGPLQGVTVPSFVDVKTTHWAFKEIEEAASTHIYVVDTNGDEQLVK</sequence>
<dbReference type="Pfam" id="PF07554">
    <property type="entry name" value="FIVAR"/>
    <property type="match status" value="2"/>
</dbReference>
<feature type="chain" id="PRO_5046141823" description="S-layer homology domain-containing protein" evidence="2">
    <location>
        <begin position="38"/>
        <end position="1141"/>
    </location>
</feature>
<comment type="caution">
    <text evidence="5">The sequence shown here is derived from an EMBL/GenBank/DDBJ whole genome shotgun (WGS) entry which is preliminary data.</text>
</comment>
<evidence type="ECO:0000256" key="1">
    <source>
        <dbReference type="ARBA" id="ARBA00022729"/>
    </source>
</evidence>
<protein>
    <recommendedName>
        <fullName evidence="7">S-layer homology domain-containing protein</fullName>
    </recommendedName>
</protein>
<dbReference type="SUPFAM" id="SSF56436">
    <property type="entry name" value="C-type lectin-like"/>
    <property type="match status" value="1"/>
</dbReference>
<accession>A0ABQ5NI16</accession>
<feature type="domain" description="C-type lectin" evidence="3">
    <location>
        <begin position="160"/>
        <end position="299"/>
    </location>
</feature>
<dbReference type="Pfam" id="PF19077">
    <property type="entry name" value="Big_13"/>
    <property type="match status" value="1"/>
</dbReference>
<dbReference type="Proteomes" id="UP001065593">
    <property type="component" value="Unassembled WGS sequence"/>
</dbReference>
<keyword evidence="6" id="KW-1185">Reference proteome</keyword>
<dbReference type="PANTHER" id="PTHR43308">
    <property type="entry name" value="OUTER MEMBRANE PROTEIN ALPHA-RELATED"/>
    <property type="match status" value="1"/>
</dbReference>
<dbReference type="Gene3D" id="2.60.40.10">
    <property type="entry name" value="Immunoglobulins"/>
    <property type="match status" value="1"/>
</dbReference>
<dbReference type="PROSITE" id="PS51272">
    <property type="entry name" value="SLH"/>
    <property type="match status" value="3"/>
</dbReference>
<dbReference type="InterPro" id="IPR051465">
    <property type="entry name" value="Cell_Envelope_Struct_Comp"/>
</dbReference>
<keyword evidence="1 2" id="KW-0732">Signal</keyword>
<gene>
    <name evidence="5" type="ORF">LYSBPC_11300</name>
</gene>
<evidence type="ECO:0000256" key="2">
    <source>
        <dbReference type="SAM" id="SignalP"/>
    </source>
</evidence>
<dbReference type="InterPro" id="IPR016186">
    <property type="entry name" value="C-type_lectin-like/link_sf"/>
</dbReference>
<dbReference type="EMBL" id="BRZA01000001">
    <property type="protein sequence ID" value="GLC88003.1"/>
    <property type="molecule type" value="Genomic_DNA"/>
</dbReference>
<evidence type="ECO:0000313" key="6">
    <source>
        <dbReference type="Proteomes" id="UP001065593"/>
    </source>
</evidence>
<dbReference type="InterPro" id="IPR013783">
    <property type="entry name" value="Ig-like_fold"/>
</dbReference>
<dbReference type="PROSITE" id="PS50041">
    <property type="entry name" value="C_TYPE_LECTIN_2"/>
    <property type="match status" value="1"/>
</dbReference>
<name>A0ABQ5NI16_9BACI</name>